<dbReference type="InterPro" id="IPR031165">
    <property type="entry name" value="GNAT_YJDJ"/>
</dbReference>
<name>A0A921MEI1_9MICO</name>
<dbReference type="PROSITE" id="PS51729">
    <property type="entry name" value="GNAT_YJDJ"/>
    <property type="match status" value="1"/>
</dbReference>
<dbReference type="Gene3D" id="3.40.630.30">
    <property type="match status" value="1"/>
</dbReference>
<dbReference type="EMBL" id="DYUK01000225">
    <property type="protein sequence ID" value="HJG80809.1"/>
    <property type="molecule type" value="Genomic_DNA"/>
</dbReference>
<dbReference type="PANTHER" id="PTHR31435">
    <property type="entry name" value="PROTEIN NATD1"/>
    <property type="match status" value="1"/>
</dbReference>
<evidence type="ECO:0000259" key="1">
    <source>
        <dbReference type="PROSITE" id="PS51729"/>
    </source>
</evidence>
<gene>
    <name evidence="2" type="ORF">K8V08_10405</name>
</gene>
<dbReference type="RefSeq" id="WP_019157594.1">
    <property type="nucleotide sequence ID" value="NZ_CABKRC010000001.1"/>
</dbReference>
<dbReference type="InterPro" id="IPR016181">
    <property type="entry name" value="Acyl_CoA_acyltransferase"/>
</dbReference>
<protein>
    <submittedName>
        <fullName evidence="2">N-acetyltransferase</fullName>
    </submittedName>
</protein>
<dbReference type="PANTHER" id="PTHR31435:SF9">
    <property type="entry name" value="PROTEIN NATD1"/>
    <property type="match status" value="1"/>
</dbReference>
<reference evidence="2" key="1">
    <citation type="journal article" date="2021" name="PeerJ">
        <title>Extensive microbial diversity within the chicken gut microbiome revealed by metagenomics and culture.</title>
        <authorList>
            <person name="Gilroy R."/>
            <person name="Ravi A."/>
            <person name="Getino M."/>
            <person name="Pursley I."/>
            <person name="Horton D.L."/>
            <person name="Alikhan N.F."/>
            <person name="Baker D."/>
            <person name="Gharbi K."/>
            <person name="Hall N."/>
            <person name="Watson M."/>
            <person name="Adriaenssens E.M."/>
            <person name="Foster-Nyarko E."/>
            <person name="Jarju S."/>
            <person name="Secka A."/>
            <person name="Antonio M."/>
            <person name="Oren A."/>
            <person name="Chaudhuri R.R."/>
            <person name="La Ragione R."/>
            <person name="Hildebrand F."/>
            <person name="Pallen M.J."/>
        </authorList>
    </citation>
    <scope>NUCLEOTIDE SEQUENCE</scope>
    <source>
        <strain evidence="2">ChiGjej5B5-7349</strain>
    </source>
</reference>
<dbReference type="OrthoDB" id="5405911at2"/>
<evidence type="ECO:0000313" key="2">
    <source>
        <dbReference type="EMBL" id="HJG80809.1"/>
    </source>
</evidence>
<sequence length="104" mass="12195">MAEPSKVSRAYDIVEEPDRNRIVVRDLSGDAPVLVGFLEYRMDGDVRTILHTIIDESHSRQGWARTLVTEALDVFARDDHKLRSMCSYVDRYLERFPQYRAMFE</sequence>
<evidence type="ECO:0000313" key="3">
    <source>
        <dbReference type="Proteomes" id="UP000784435"/>
    </source>
</evidence>
<dbReference type="Proteomes" id="UP000784435">
    <property type="component" value="Unassembled WGS sequence"/>
</dbReference>
<dbReference type="Pfam" id="PF14542">
    <property type="entry name" value="Acetyltransf_CG"/>
    <property type="match status" value="1"/>
</dbReference>
<organism evidence="2 3">
    <name type="scientific">Brevibacterium senegalense</name>
    <dbReference type="NCBI Taxonomy" id="1033736"/>
    <lineage>
        <taxon>Bacteria</taxon>
        <taxon>Bacillati</taxon>
        <taxon>Actinomycetota</taxon>
        <taxon>Actinomycetes</taxon>
        <taxon>Micrococcales</taxon>
        <taxon>Brevibacteriaceae</taxon>
        <taxon>Brevibacterium</taxon>
    </lineage>
</organism>
<dbReference type="SUPFAM" id="SSF55729">
    <property type="entry name" value="Acyl-CoA N-acyltransferases (Nat)"/>
    <property type="match status" value="1"/>
</dbReference>
<comment type="caution">
    <text evidence="2">The sequence shown here is derived from an EMBL/GenBank/DDBJ whole genome shotgun (WGS) entry which is preliminary data.</text>
</comment>
<feature type="domain" description="N-acetyltransferase" evidence="1">
    <location>
        <begin position="14"/>
        <end position="104"/>
    </location>
</feature>
<dbReference type="AlphaFoldDB" id="A0A921MEI1"/>
<proteinExistence type="predicted"/>
<reference evidence="2" key="2">
    <citation type="submission" date="2021-09" db="EMBL/GenBank/DDBJ databases">
        <authorList>
            <person name="Gilroy R."/>
        </authorList>
    </citation>
    <scope>NUCLEOTIDE SEQUENCE</scope>
    <source>
        <strain evidence="2">ChiGjej5B5-7349</strain>
    </source>
</reference>
<dbReference type="InterPro" id="IPR045057">
    <property type="entry name" value="Gcn5-rel_NAT"/>
</dbReference>
<accession>A0A921MEI1</accession>